<dbReference type="GO" id="GO:0016787">
    <property type="term" value="F:hydrolase activity"/>
    <property type="evidence" value="ECO:0007669"/>
    <property type="project" value="UniProtKB-KW"/>
</dbReference>
<protein>
    <recommendedName>
        <fullName evidence="1">RNA helicase</fullName>
        <ecNumber evidence="1">3.6.4.13</ecNumber>
    </recommendedName>
</protein>
<evidence type="ECO:0000256" key="2">
    <source>
        <dbReference type="ARBA" id="ARBA00022741"/>
    </source>
</evidence>
<name>A0A0C9X3N8_9AGAR</name>
<feature type="compositionally biased region" description="Polar residues" evidence="6">
    <location>
        <begin position="134"/>
        <end position="149"/>
    </location>
</feature>
<feature type="domain" description="Helicase ATP-binding" evidence="7">
    <location>
        <begin position="478"/>
        <end position="666"/>
    </location>
</feature>
<sequence>MARSAALNPASMPFFPGGVRGSDEEGMGSALAFGRSTFRDQDRASTSSLSISPSEYRSVRSSPSPPQDSRDEARHHPSPARTTQSPTFRQVDAGGPYPVVEGRNLELRSVREGSMFGPLDTLPEDLPEARPKNASETQTTGYSISPPQQQRREISTPPIAPNHDGSLVGSGHAGRSISGGVVTSSSPVSSMGSGGQFTPSPDSLTFDARLKASPLLHDLLDRLVRNEYATQQIQRDLAEVHRKVNLLIERSHGMNAQPEFKDPFAPIANGSSFSPPLTIHPRPSLANIAPNQPAPGDDITSISQRLNTLTSSVGQLLAIQTQQLQLNVSDVRKNSVISLNSPQVDIAPNQMMSPPGMTSSTMLGHGLPNRPDLRPSPRQPPMRTWSAGTLDLPLRPTESNMNRQDSMLRDKRRSVSGLLRRDSSGMLESQGDNWAGGSPRESGPVIIKWEQLALSPELLRSLGKFGLGPPNKIQQRALPFLLRGADIIAQAPPTQERIAAYVIPAIQVAVNNITIRHRGPIVVMISTTVDQATQAQRMIRDLGGPISVRSALGVGTTSATNDLTQELRLLQQNMPHIICGTPQKLHALFTSPGGLSGSDVRFLVLDEVDQLIARNLHEFVFNIVKLLPPPRSRPLGNNTPNTSTSATTPGTASQASFSSPFDTNAAASPFQTHRFSSVSSPGSADSAVNSTPGQTIERQTALFSNTVPQDVLNLASAIQLREPVRVLVRRDGNVANPETTQGTRGLRQFYLYLAFTAGGRSDPMAAAPGGGLGIIGSGRGATSAETAQAREWKLDALADLFDDVEISHAIVQVGGMTALDSVVYKLASRGLEAIPLHGDMNAGTKLAALNKFRGTNNVIMRQPTTKALVVYDVQVKGPDVSHIPLVVNYDLPKAVEEYAHRVAPAIASSYSRAGVVVNFVTATGGDVEMLRSIECFYKIKCPEVPMSLRDIV</sequence>
<dbReference type="PROSITE" id="PS51192">
    <property type="entry name" value="HELICASE_ATP_BIND_1"/>
    <property type="match status" value="1"/>
</dbReference>
<feature type="region of interest" description="Disordered" evidence="6">
    <location>
        <begin position="1"/>
        <end position="153"/>
    </location>
</feature>
<dbReference type="EC" id="3.6.4.13" evidence="1"/>
<feature type="region of interest" description="Disordered" evidence="6">
    <location>
        <begin position="672"/>
        <end position="691"/>
    </location>
</feature>
<keyword evidence="10" id="KW-1185">Reference proteome</keyword>
<dbReference type="STRING" id="1095629.A0A0C9X3N8"/>
<feature type="region of interest" description="Disordered" evidence="6">
    <location>
        <begin position="360"/>
        <end position="408"/>
    </location>
</feature>
<feature type="region of interest" description="Disordered" evidence="6">
    <location>
        <begin position="170"/>
        <end position="197"/>
    </location>
</feature>
<accession>A0A0C9X3N8</accession>
<dbReference type="SMART" id="SM00487">
    <property type="entry name" value="DEXDc"/>
    <property type="match status" value="1"/>
</dbReference>
<evidence type="ECO:0000256" key="3">
    <source>
        <dbReference type="ARBA" id="ARBA00022801"/>
    </source>
</evidence>
<evidence type="ECO:0000313" key="10">
    <source>
        <dbReference type="Proteomes" id="UP000054477"/>
    </source>
</evidence>
<evidence type="ECO:0000256" key="6">
    <source>
        <dbReference type="SAM" id="MobiDB-lite"/>
    </source>
</evidence>
<feature type="compositionally biased region" description="Low complexity" evidence="6">
    <location>
        <begin position="174"/>
        <end position="191"/>
    </location>
</feature>
<organism evidence="9 10">
    <name type="scientific">Laccaria amethystina LaAM-08-1</name>
    <dbReference type="NCBI Taxonomy" id="1095629"/>
    <lineage>
        <taxon>Eukaryota</taxon>
        <taxon>Fungi</taxon>
        <taxon>Dikarya</taxon>
        <taxon>Basidiomycota</taxon>
        <taxon>Agaricomycotina</taxon>
        <taxon>Agaricomycetes</taxon>
        <taxon>Agaricomycetidae</taxon>
        <taxon>Agaricales</taxon>
        <taxon>Agaricineae</taxon>
        <taxon>Hydnangiaceae</taxon>
        <taxon>Laccaria</taxon>
    </lineage>
</organism>
<dbReference type="InterPro" id="IPR011545">
    <property type="entry name" value="DEAD/DEAH_box_helicase_dom"/>
</dbReference>
<dbReference type="Pfam" id="PF00271">
    <property type="entry name" value="Helicase_C"/>
    <property type="match status" value="1"/>
</dbReference>
<evidence type="ECO:0000256" key="5">
    <source>
        <dbReference type="ARBA" id="ARBA00022840"/>
    </source>
</evidence>
<dbReference type="HOGENOM" id="CLU_004118_0_0_1"/>
<dbReference type="PANTHER" id="PTHR47958">
    <property type="entry name" value="ATP-DEPENDENT RNA HELICASE DBP3"/>
    <property type="match status" value="1"/>
</dbReference>
<feature type="region of interest" description="Disordered" evidence="6">
    <location>
        <begin position="630"/>
        <end position="663"/>
    </location>
</feature>
<keyword evidence="4" id="KW-0347">Helicase</keyword>
<feature type="compositionally biased region" description="Low complexity" evidence="6">
    <location>
        <begin position="636"/>
        <end position="653"/>
    </location>
</feature>
<evidence type="ECO:0000256" key="4">
    <source>
        <dbReference type="ARBA" id="ARBA00022806"/>
    </source>
</evidence>
<dbReference type="AlphaFoldDB" id="A0A0C9X3N8"/>
<feature type="compositionally biased region" description="Low complexity" evidence="6">
    <location>
        <begin position="676"/>
        <end position="688"/>
    </location>
</feature>
<feature type="compositionally biased region" description="Polar residues" evidence="6">
    <location>
        <begin position="654"/>
        <end position="663"/>
    </location>
</feature>
<feature type="domain" description="Helicase C-terminal" evidence="8">
    <location>
        <begin position="796"/>
        <end position="952"/>
    </location>
</feature>
<dbReference type="GO" id="GO:0003676">
    <property type="term" value="F:nucleic acid binding"/>
    <property type="evidence" value="ECO:0007669"/>
    <property type="project" value="InterPro"/>
</dbReference>
<dbReference type="OrthoDB" id="4726at2759"/>
<dbReference type="GO" id="GO:0003724">
    <property type="term" value="F:RNA helicase activity"/>
    <property type="evidence" value="ECO:0007669"/>
    <property type="project" value="UniProtKB-EC"/>
</dbReference>
<keyword evidence="3" id="KW-0378">Hydrolase</keyword>
<dbReference type="PROSITE" id="PS51194">
    <property type="entry name" value="HELICASE_CTER"/>
    <property type="match status" value="1"/>
</dbReference>
<gene>
    <name evidence="9" type="ORF">K443DRAFT_674043</name>
</gene>
<dbReference type="InterPro" id="IPR027417">
    <property type="entry name" value="P-loop_NTPase"/>
</dbReference>
<dbReference type="Pfam" id="PF00270">
    <property type="entry name" value="DEAD"/>
    <property type="match status" value="1"/>
</dbReference>
<evidence type="ECO:0000259" key="7">
    <source>
        <dbReference type="PROSITE" id="PS51192"/>
    </source>
</evidence>
<dbReference type="Gene3D" id="3.40.50.300">
    <property type="entry name" value="P-loop containing nucleotide triphosphate hydrolases"/>
    <property type="match status" value="2"/>
</dbReference>
<evidence type="ECO:0000313" key="9">
    <source>
        <dbReference type="EMBL" id="KIK06760.1"/>
    </source>
</evidence>
<dbReference type="GO" id="GO:0005524">
    <property type="term" value="F:ATP binding"/>
    <property type="evidence" value="ECO:0007669"/>
    <property type="project" value="UniProtKB-KW"/>
</dbReference>
<dbReference type="EMBL" id="KN838551">
    <property type="protein sequence ID" value="KIK06760.1"/>
    <property type="molecule type" value="Genomic_DNA"/>
</dbReference>
<keyword evidence="5" id="KW-0067">ATP-binding</keyword>
<evidence type="ECO:0000259" key="8">
    <source>
        <dbReference type="PROSITE" id="PS51194"/>
    </source>
</evidence>
<dbReference type="Proteomes" id="UP000054477">
    <property type="component" value="Unassembled WGS sequence"/>
</dbReference>
<keyword evidence="2" id="KW-0547">Nucleotide-binding</keyword>
<feature type="compositionally biased region" description="Low complexity" evidence="6">
    <location>
        <begin position="50"/>
        <end position="62"/>
    </location>
</feature>
<reference evidence="9 10" key="1">
    <citation type="submission" date="2014-04" db="EMBL/GenBank/DDBJ databases">
        <authorList>
            <consortium name="DOE Joint Genome Institute"/>
            <person name="Kuo A."/>
            <person name="Kohler A."/>
            <person name="Nagy L.G."/>
            <person name="Floudas D."/>
            <person name="Copeland A."/>
            <person name="Barry K.W."/>
            <person name="Cichocki N."/>
            <person name="Veneault-Fourrey C."/>
            <person name="LaButti K."/>
            <person name="Lindquist E.A."/>
            <person name="Lipzen A."/>
            <person name="Lundell T."/>
            <person name="Morin E."/>
            <person name="Murat C."/>
            <person name="Sun H."/>
            <person name="Tunlid A."/>
            <person name="Henrissat B."/>
            <person name="Grigoriev I.V."/>
            <person name="Hibbett D.S."/>
            <person name="Martin F."/>
            <person name="Nordberg H.P."/>
            <person name="Cantor M.N."/>
            <person name="Hua S.X."/>
        </authorList>
    </citation>
    <scope>NUCLEOTIDE SEQUENCE [LARGE SCALE GENOMIC DNA]</scope>
    <source>
        <strain evidence="9 10">LaAM-08-1</strain>
    </source>
</reference>
<reference evidence="10" key="2">
    <citation type="submission" date="2015-01" db="EMBL/GenBank/DDBJ databases">
        <title>Evolutionary Origins and Diversification of the Mycorrhizal Mutualists.</title>
        <authorList>
            <consortium name="DOE Joint Genome Institute"/>
            <consortium name="Mycorrhizal Genomics Consortium"/>
            <person name="Kohler A."/>
            <person name="Kuo A."/>
            <person name="Nagy L.G."/>
            <person name="Floudas D."/>
            <person name="Copeland A."/>
            <person name="Barry K.W."/>
            <person name="Cichocki N."/>
            <person name="Veneault-Fourrey C."/>
            <person name="LaButti K."/>
            <person name="Lindquist E.A."/>
            <person name="Lipzen A."/>
            <person name="Lundell T."/>
            <person name="Morin E."/>
            <person name="Murat C."/>
            <person name="Riley R."/>
            <person name="Ohm R."/>
            <person name="Sun H."/>
            <person name="Tunlid A."/>
            <person name="Henrissat B."/>
            <person name="Grigoriev I.V."/>
            <person name="Hibbett D.S."/>
            <person name="Martin F."/>
        </authorList>
    </citation>
    <scope>NUCLEOTIDE SEQUENCE [LARGE SCALE GENOMIC DNA]</scope>
    <source>
        <strain evidence="10">LaAM-08-1</strain>
    </source>
</reference>
<dbReference type="InterPro" id="IPR014001">
    <property type="entry name" value="Helicase_ATP-bd"/>
</dbReference>
<proteinExistence type="predicted"/>
<dbReference type="SUPFAM" id="SSF52540">
    <property type="entry name" value="P-loop containing nucleoside triphosphate hydrolases"/>
    <property type="match status" value="2"/>
</dbReference>
<evidence type="ECO:0000256" key="1">
    <source>
        <dbReference type="ARBA" id="ARBA00012552"/>
    </source>
</evidence>
<dbReference type="InterPro" id="IPR001650">
    <property type="entry name" value="Helicase_C-like"/>
</dbReference>